<feature type="region of interest" description="Disordered" evidence="1">
    <location>
        <begin position="284"/>
        <end position="400"/>
    </location>
</feature>
<organism evidence="2 3">
    <name type="scientific">Micromonospora echinaurantiaca</name>
    <dbReference type="NCBI Taxonomy" id="47857"/>
    <lineage>
        <taxon>Bacteria</taxon>
        <taxon>Bacillati</taxon>
        <taxon>Actinomycetota</taxon>
        <taxon>Actinomycetes</taxon>
        <taxon>Micromonosporales</taxon>
        <taxon>Micromonosporaceae</taxon>
        <taxon>Micromonospora</taxon>
    </lineage>
</organism>
<proteinExistence type="predicted"/>
<sequence length="423" mass="44048">MRVLSTGRAVVPDVTATSPATIRDSAPAESRWRTTWSERENDRRRRAYDAETAAWLRRHDQLVRLQIEAASFLGCTQPRTGLPVDLADDEVVYRVLPTAELVEAEARHVTGLPTPGLAGAATGPDRTDRALPRGVRSVDTGMAVVTNHRVAFGGREQRREWTYPDLVGPAHHPHAPLTLLHRTDGGRLAGLLVPDTAAVNFRFYLTLAFATATGCRAAVAAQVDDLLDAHRQARPVPPPLVVPAHAPLVARRPDRRVATVTALATLAFGTLTAGAVDAGPTGPTYRAQVGSSPAVDAAPRPLELTAPPIPGEPAGGGTAASVTGEPAPRATGGAGRHRSTRPTPPASRRIPVPPAIAAPTPAPPTIAPPPTTAPAPTTAPPAAPSAPPTTAPPSADPGNLLTLCLDPLELPLLDPLLCPTPSP</sequence>
<gene>
    <name evidence="2" type="ORF">GA0070609_4800</name>
</gene>
<dbReference type="Proteomes" id="UP000198217">
    <property type="component" value="Chromosome I"/>
</dbReference>
<evidence type="ECO:0000256" key="1">
    <source>
        <dbReference type="SAM" id="MobiDB-lite"/>
    </source>
</evidence>
<dbReference type="AlphaFoldDB" id="A0A1C5JRK1"/>
<evidence type="ECO:0000313" key="2">
    <source>
        <dbReference type="EMBL" id="SCG73113.1"/>
    </source>
</evidence>
<feature type="compositionally biased region" description="Pro residues" evidence="1">
    <location>
        <begin position="351"/>
        <end position="395"/>
    </location>
</feature>
<keyword evidence="3" id="KW-1185">Reference proteome</keyword>
<reference evidence="2 3" key="1">
    <citation type="submission" date="2016-06" db="EMBL/GenBank/DDBJ databases">
        <authorList>
            <person name="Kjaerup R.B."/>
            <person name="Dalgaard T.S."/>
            <person name="Juul-Madsen H.R."/>
        </authorList>
    </citation>
    <scope>NUCLEOTIDE SEQUENCE [LARGE SCALE GENOMIC DNA]</scope>
    <source>
        <strain evidence="2 3">DSM 43904</strain>
    </source>
</reference>
<dbReference type="EMBL" id="LT607750">
    <property type="protein sequence ID" value="SCG73113.1"/>
    <property type="molecule type" value="Genomic_DNA"/>
</dbReference>
<evidence type="ECO:0000313" key="3">
    <source>
        <dbReference type="Proteomes" id="UP000198217"/>
    </source>
</evidence>
<dbReference type="PRINTS" id="PR01217">
    <property type="entry name" value="PRICHEXTENSN"/>
</dbReference>
<name>A0A1C5JRK1_9ACTN</name>
<accession>A0A1C5JRK1</accession>
<protein>
    <submittedName>
        <fullName evidence="2">Uncharacterized protein</fullName>
    </submittedName>
</protein>